<dbReference type="InterPro" id="IPR031304">
    <property type="entry name" value="SLT_2"/>
</dbReference>
<keyword evidence="4" id="KW-1185">Reference proteome</keyword>
<feature type="signal peptide" evidence="1">
    <location>
        <begin position="1"/>
        <end position="22"/>
    </location>
</feature>
<comment type="caution">
    <text evidence="3">The sequence shown here is derived from an EMBL/GenBank/DDBJ whole genome shotgun (WGS) entry which is preliminary data.</text>
</comment>
<dbReference type="Gene3D" id="1.10.530.10">
    <property type="match status" value="1"/>
</dbReference>
<dbReference type="RefSeq" id="WP_191157722.1">
    <property type="nucleotide sequence ID" value="NZ_JACWUN010000021.1"/>
</dbReference>
<accession>A0A8J6QN24</accession>
<proteinExistence type="predicted"/>
<protein>
    <submittedName>
        <fullName evidence="3">Lytic murein transglycosylase</fullName>
    </submittedName>
</protein>
<dbReference type="PANTHER" id="PTHR30163">
    <property type="entry name" value="MEMBRANE-BOUND LYTIC MUREIN TRANSGLYCOSYLASE B"/>
    <property type="match status" value="1"/>
</dbReference>
<dbReference type="InterPro" id="IPR043426">
    <property type="entry name" value="MltB-like"/>
</dbReference>
<dbReference type="GO" id="GO:0009253">
    <property type="term" value="P:peptidoglycan catabolic process"/>
    <property type="evidence" value="ECO:0007669"/>
    <property type="project" value="TreeGrafter"/>
</dbReference>
<evidence type="ECO:0000313" key="3">
    <source>
        <dbReference type="EMBL" id="MBD1401779.1"/>
    </source>
</evidence>
<evidence type="ECO:0000259" key="2">
    <source>
        <dbReference type="Pfam" id="PF13406"/>
    </source>
</evidence>
<dbReference type="PANTHER" id="PTHR30163:SF10">
    <property type="entry name" value="TRANSGLYCOLASE-RELATED"/>
    <property type="match status" value="1"/>
</dbReference>
<name>A0A8J6QN24_9BACT</name>
<reference evidence="3" key="1">
    <citation type="submission" date="2020-09" db="EMBL/GenBank/DDBJ databases">
        <title>Pelobacter alkaliphilus sp. nov., a novel anaerobic arsenate-reducing bacterium from terrestrial mud volcano.</title>
        <authorList>
            <person name="Khomyakova M.A."/>
            <person name="Merkel A.Y."/>
            <person name="Slobodkin A.I."/>
        </authorList>
    </citation>
    <scope>NUCLEOTIDE SEQUENCE</scope>
    <source>
        <strain evidence="3">M08fum</strain>
    </source>
</reference>
<dbReference type="InterPro" id="IPR023346">
    <property type="entry name" value="Lysozyme-like_dom_sf"/>
</dbReference>
<dbReference type="AlphaFoldDB" id="A0A8J6QN24"/>
<dbReference type="GO" id="GO:0008933">
    <property type="term" value="F:peptidoglycan lytic transglycosylase activity"/>
    <property type="evidence" value="ECO:0007669"/>
    <property type="project" value="TreeGrafter"/>
</dbReference>
<dbReference type="InterPro" id="IPR011970">
    <property type="entry name" value="MltB_2"/>
</dbReference>
<dbReference type="EMBL" id="JACWUN010000021">
    <property type="protein sequence ID" value="MBD1401779.1"/>
    <property type="molecule type" value="Genomic_DNA"/>
</dbReference>
<feature type="chain" id="PRO_5035181726" evidence="1">
    <location>
        <begin position="23"/>
        <end position="325"/>
    </location>
</feature>
<feature type="domain" description="Transglycosylase SLT" evidence="2">
    <location>
        <begin position="27"/>
        <end position="322"/>
    </location>
</feature>
<dbReference type="CDD" id="cd13399">
    <property type="entry name" value="Slt35-like"/>
    <property type="match status" value="1"/>
</dbReference>
<keyword evidence="1" id="KW-0732">Signal</keyword>
<gene>
    <name evidence="3" type="ORF">ICT70_14045</name>
</gene>
<evidence type="ECO:0000313" key="4">
    <source>
        <dbReference type="Proteomes" id="UP000632828"/>
    </source>
</evidence>
<dbReference type="SUPFAM" id="SSF53955">
    <property type="entry name" value="Lysozyme-like"/>
    <property type="match status" value="1"/>
</dbReference>
<dbReference type="Proteomes" id="UP000632828">
    <property type="component" value="Unassembled WGS sequence"/>
</dbReference>
<dbReference type="Gene3D" id="1.10.8.350">
    <property type="entry name" value="Bacterial muramidase"/>
    <property type="match status" value="1"/>
</dbReference>
<sequence length="325" mass="36048">MIQGLGALLLLLMFAWPPHAHASTDDFRRCLADLRTTARDQGVSADTFHQATADLTPDLRTLDRMERQVELTLTVAQYLTRQVTDDRVRTGRVKLAEQRKLLADLEQRYGVDPAIIVAIWGMESSFGAAAGTFPVIRSLATLSCYGRRQPFFRNEFFSALKILEREEIAADDFLGSWAGAFGQTQFIPTSFERLAVDYDHDGRRDIIGNVGDALASAANYLKQAGWVAGQPWGFAVRVPPDFTSPVKDWRERRPLSFWQEQGLTGADGSALITANLPATTAAGLIAAEGNSDRYFLVLTNFDALHRYNPAVNYALAIAHLADRIR</sequence>
<dbReference type="NCBIfam" id="TIGR02283">
    <property type="entry name" value="MltB_2"/>
    <property type="match status" value="1"/>
</dbReference>
<organism evidence="3 4">
    <name type="scientific">Pelovirga terrestris</name>
    <dbReference type="NCBI Taxonomy" id="2771352"/>
    <lineage>
        <taxon>Bacteria</taxon>
        <taxon>Pseudomonadati</taxon>
        <taxon>Thermodesulfobacteriota</taxon>
        <taxon>Desulfuromonadia</taxon>
        <taxon>Geobacterales</taxon>
        <taxon>Geobacteraceae</taxon>
        <taxon>Pelovirga</taxon>
    </lineage>
</organism>
<evidence type="ECO:0000256" key="1">
    <source>
        <dbReference type="SAM" id="SignalP"/>
    </source>
</evidence>
<dbReference type="Pfam" id="PF13406">
    <property type="entry name" value="SLT_2"/>
    <property type="match status" value="1"/>
</dbReference>